<dbReference type="GO" id="GO:0004527">
    <property type="term" value="F:exonuclease activity"/>
    <property type="evidence" value="ECO:0007669"/>
    <property type="project" value="UniProtKB-KW"/>
</dbReference>
<dbReference type="SUPFAM" id="SSF64182">
    <property type="entry name" value="DHH phosphoesterases"/>
    <property type="match status" value="1"/>
</dbReference>
<reference evidence="2 3" key="1">
    <citation type="submission" date="2016-11" db="EMBL/GenBank/DDBJ databases">
        <authorList>
            <person name="Jaros S."/>
            <person name="Januszkiewicz K."/>
            <person name="Wedrychowicz H."/>
        </authorList>
    </citation>
    <scope>NUCLEOTIDE SEQUENCE [LARGE SCALE GENOMIC DNA]</scope>
    <source>
        <strain evidence="2 3">DSM 6191</strain>
    </source>
</reference>
<feature type="domain" description="DDH" evidence="1">
    <location>
        <begin position="41"/>
        <end position="187"/>
    </location>
</feature>
<proteinExistence type="predicted"/>
<dbReference type="InterPro" id="IPR001667">
    <property type="entry name" value="DDH_dom"/>
</dbReference>
<dbReference type="PANTHER" id="PTHR30255:SF2">
    <property type="entry name" value="SINGLE-STRANDED-DNA-SPECIFIC EXONUCLEASE RECJ"/>
    <property type="match status" value="1"/>
</dbReference>
<dbReference type="PANTHER" id="PTHR30255">
    <property type="entry name" value="SINGLE-STRANDED-DNA-SPECIFIC EXONUCLEASE RECJ"/>
    <property type="match status" value="1"/>
</dbReference>
<name>A0A1M5Z3H4_9CLOT</name>
<dbReference type="Gene3D" id="3.90.1640.30">
    <property type="match status" value="1"/>
</dbReference>
<dbReference type="InterPro" id="IPR051673">
    <property type="entry name" value="SSDNA_exonuclease_RecJ"/>
</dbReference>
<evidence type="ECO:0000313" key="2">
    <source>
        <dbReference type="EMBL" id="SHI18473.1"/>
    </source>
</evidence>
<dbReference type="InterPro" id="IPR038763">
    <property type="entry name" value="DHH_sf"/>
</dbReference>
<dbReference type="RefSeq" id="WP_073019931.1">
    <property type="nucleotide sequence ID" value="NZ_FQXU01000007.1"/>
</dbReference>
<dbReference type="AlphaFoldDB" id="A0A1M5Z3H4"/>
<evidence type="ECO:0000313" key="3">
    <source>
        <dbReference type="Proteomes" id="UP000184241"/>
    </source>
</evidence>
<gene>
    <name evidence="2" type="ORF">SAMN02745941_02501</name>
</gene>
<sequence>MSKQWEQIYRPNYISGYNPFIIKNMNKAIEKLVDAINSRKKIVVYGRCDVDGICALSSLILILKYLNGDVEYCIEETSNSEHIIKEEDIKNRIHFLGADLLITVGCTFKSTKELELCESLNIETIVLENIKPKKVYNTIYINPNQIGCSYRYKNLSISALTFKLMQAIAIYYNMKSINRYLDLIFLGSVYNASEETGENKVFLKEGLTYLKQTDNYGLSSILEYLNIEAIEKHNIDSILELLKPKSSSVSKMDTAKIVVELLTTSDKDRAEQIVKYLNFEKKKLSTIN</sequence>
<protein>
    <recommendedName>
        <fullName evidence="1">DDH domain-containing protein</fullName>
    </recommendedName>
</protein>
<evidence type="ECO:0000259" key="1">
    <source>
        <dbReference type="Pfam" id="PF01368"/>
    </source>
</evidence>
<accession>A0A1M5Z3H4</accession>
<dbReference type="Proteomes" id="UP000184241">
    <property type="component" value="Unassembled WGS sequence"/>
</dbReference>
<dbReference type="Pfam" id="PF01368">
    <property type="entry name" value="DHH"/>
    <property type="match status" value="1"/>
</dbReference>
<dbReference type="EMBL" id="FQXU01000007">
    <property type="protein sequence ID" value="SHI18473.1"/>
    <property type="molecule type" value="Genomic_DNA"/>
</dbReference>
<organism evidence="2 3">
    <name type="scientific">Clostridium intestinale DSM 6191</name>
    <dbReference type="NCBI Taxonomy" id="1121320"/>
    <lineage>
        <taxon>Bacteria</taxon>
        <taxon>Bacillati</taxon>
        <taxon>Bacillota</taxon>
        <taxon>Clostridia</taxon>
        <taxon>Eubacteriales</taxon>
        <taxon>Clostridiaceae</taxon>
        <taxon>Clostridium</taxon>
    </lineage>
</organism>